<reference evidence="1 2" key="1">
    <citation type="journal article" date="2019" name="Sci. Rep.">
        <title>Orb-weaving spider Araneus ventricosus genome elucidates the spidroin gene catalogue.</title>
        <authorList>
            <person name="Kono N."/>
            <person name="Nakamura H."/>
            <person name="Ohtoshi R."/>
            <person name="Moran D.A.P."/>
            <person name="Shinohara A."/>
            <person name="Yoshida Y."/>
            <person name="Fujiwara M."/>
            <person name="Mori M."/>
            <person name="Tomita M."/>
            <person name="Arakawa K."/>
        </authorList>
    </citation>
    <scope>NUCLEOTIDE SEQUENCE [LARGE SCALE GENOMIC DNA]</scope>
</reference>
<keyword evidence="2" id="KW-1185">Reference proteome</keyword>
<gene>
    <name evidence="1" type="ORF">AVEN_249449_1</name>
</gene>
<protein>
    <submittedName>
        <fullName evidence="1">Uncharacterized protein</fullName>
    </submittedName>
</protein>
<dbReference type="Proteomes" id="UP000499080">
    <property type="component" value="Unassembled WGS sequence"/>
</dbReference>
<evidence type="ECO:0000313" key="2">
    <source>
        <dbReference type="Proteomes" id="UP000499080"/>
    </source>
</evidence>
<name>A0A4Y2JLD4_ARAVE</name>
<dbReference type="AlphaFoldDB" id="A0A4Y2JLD4"/>
<dbReference type="EMBL" id="BGPR01267765">
    <property type="protein sequence ID" value="GBM89966.1"/>
    <property type="molecule type" value="Genomic_DNA"/>
</dbReference>
<comment type="caution">
    <text evidence="1">The sequence shown here is derived from an EMBL/GenBank/DDBJ whole genome shotgun (WGS) entry which is preliminary data.</text>
</comment>
<proteinExistence type="predicted"/>
<accession>A0A4Y2JLD4</accession>
<organism evidence="1 2">
    <name type="scientific">Araneus ventricosus</name>
    <name type="common">Orbweaver spider</name>
    <name type="synonym">Epeira ventricosa</name>
    <dbReference type="NCBI Taxonomy" id="182803"/>
    <lineage>
        <taxon>Eukaryota</taxon>
        <taxon>Metazoa</taxon>
        <taxon>Ecdysozoa</taxon>
        <taxon>Arthropoda</taxon>
        <taxon>Chelicerata</taxon>
        <taxon>Arachnida</taxon>
        <taxon>Araneae</taxon>
        <taxon>Araneomorphae</taxon>
        <taxon>Entelegynae</taxon>
        <taxon>Araneoidea</taxon>
        <taxon>Araneidae</taxon>
        <taxon>Araneus</taxon>
    </lineage>
</organism>
<sequence length="40" mass="4501">LQSIFAKEIYGDLEMIDAEGEKKTIYDEGSYDAGLSLEEE</sequence>
<evidence type="ECO:0000313" key="1">
    <source>
        <dbReference type="EMBL" id="GBM89966.1"/>
    </source>
</evidence>
<feature type="non-terminal residue" evidence="1">
    <location>
        <position position="1"/>
    </location>
</feature>